<organism evidence="1 2">
    <name type="scientific">Rhamnella rubrinervis</name>
    <dbReference type="NCBI Taxonomy" id="2594499"/>
    <lineage>
        <taxon>Eukaryota</taxon>
        <taxon>Viridiplantae</taxon>
        <taxon>Streptophyta</taxon>
        <taxon>Embryophyta</taxon>
        <taxon>Tracheophyta</taxon>
        <taxon>Spermatophyta</taxon>
        <taxon>Magnoliopsida</taxon>
        <taxon>eudicotyledons</taxon>
        <taxon>Gunneridae</taxon>
        <taxon>Pentapetalae</taxon>
        <taxon>rosids</taxon>
        <taxon>fabids</taxon>
        <taxon>Rosales</taxon>
        <taxon>Rhamnaceae</taxon>
        <taxon>rhamnoid group</taxon>
        <taxon>Rhamneae</taxon>
        <taxon>Rhamnella</taxon>
    </lineage>
</organism>
<evidence type="ECO:0000313" key="2">
    <source>
        <dbReference type="Proteomes" id="UP000796880"/>
    </source>
</evidence>
<name>A0A8K0E739_9ROSA</name>
<proteinExistence type="predicted"/>
<dbReference type="Proteomes" id="UP000796880">
    <property type="component" value="Unassembled WGS sequence"/>
</dbReference>
<comment type="caution">
    <text evidence="1">The sequence shown here is derived from an EMBL/GenBank/DDBJ whole genome shotgun (WGS) entry which is preliminary data.</text>
</comment>
<sequence length="117" mass="13086">MPRKFAGSIRYNKRTPGQLADAALFAGYPVYNKRAPRQFGRCEFGEYPYIIGGHPDHLVMPQKLGRGFTKNYSGCGDIASSHDHIQLQVALKVIYNFYEGIDQFEASILVISAMKAV</sequence>
<keyword evidence="2" id="KW-1185">Reference proteome</keyword>
<evidence type="ECO:0000313" key="1">
    <source>
        <dbReference type="EMBL" id="KAF3440580.1"/>
    </source>
</evidence>
<reference evidence="1" key="1">
    <citation type="submission" date="2020-03" db="EMBL/GenBank/DDBJ databases">
        <title>A high-quality chromosome-level genome assembly of a woody plant with both climbing and erect habits, Rhamnella rubrinervis.</title>
        <authorList>
            <person name="Lu Z."/>
            <person name="Yang Y."/>
            <person name="Zhu X."/>
            <person name="Sun Y."/>
        </authorList>
    </citation>
    <scope>NUCLEOTIDE SEQUENCE</scope>
    <source>
        <strain evidence="1">BYM</strain>
        <tissue evidence="1">Leaf</tissue>
    </source>
</reference>
<accession>A0A8K0E739</accession>
<gene>
    <name evidence="1" type="ORF">FNV43_RR18864</name>
</gene>
<dbReference type="AlphaFoldDB" id="A0A8K0E739"/>
<dbReference type="EMBL" id="VOIH02000008">
    <property type="protein sequence ID" value="KAF3440580.1"/>
    <property type="molecule type" value="Genomic_DNA"/>
</dbReference>
<protein>
    <submittedName>
        <fullName evidence="1">Uncharacterized protein</fullName>
    </submittedName>
</protein>